<evidence type="ECO:0000256" key="7">
    <source>
        <dbReference type="SAM" id="SignalP"/>
    </source>
</evidence>
<dbReference type="EMBL" id="CAJNOV010004663">
    <property type="protein sequence ID" value="CAF1183382.1"/>
    <property type="molecule type" value="Genomic_DNA"/>
</dbReference>
<keyword evidence="4" id="KW-0862">Zinc</keyword>
<evidence type="ECO:0000256" key="3">
    <source>
        <dbReference type="ARBA" id="ARBA00022723"/>
    </source>
</evidence>
<dbReference type="InterPro" id="IPR036398">
    <property type="entry name" value="CA_dom_sf"/>
</dbReference>
<dbReference type="Proteomes" id="UP000663855">
    <property type="component" value="Unassembled WGS sequence"/>
</dbReference>
<keyword evidence="7" id="KW-0732">Signal</keyword>
<feature type="chain" id="PRO_5035685520" description="carbonic anhydrase" evidence="7">
    <location>
        <begin position="23"/>
        <end position="317"/>
    </location>
</feature>
<gene>
    <name evidence="12" type="ORF">BYL167_LOCUS11545</name>
    <name evidence="9" type="ORF">CJN711_LOCUS11130</name>
    <name evidence="10" type="ORF">GIL414_LOCUS6790</name>
    <name evidence="11" type="ORF">SMN809_LOCUS8499</name>
</gene>
<comment type="catalytic activity">
    <reaction evidence="6">
        <text>hydrogencarbonate + H(+) = CO2 + H2O</text>
        <dbReference type="Rhea" id="RHEA:10748"/>
        <dbReference type="ChEBI" id="CHEBI:15377"/>
        <dbReference type="ChEBI" id="CHEBI:15378"/>
        <dbReference type="ChEBI" id="CHEBI:16526"/>
        <dbReference type="ChEBI" id="CHEBI:17544"/>
        <dbReference type="EC" id="4.2.1.1"/>
    </reaction>
</comment>
<evidence type="ECO:0000313" key="9">
    <source>
        <dbReference type="EMBL" id="CAF1183382.1"/>
    </source>
</evidence>
<dbReference type="InterPro" id="IPR023561">
    <property type="entry name" value="Carbonic_anhydrase_a-class"/>
</dbReference>
<comment type="caution">
    <text evidence="9">The sequence shown here is derived from an EMBL/GenBank/DDBJ whole genome shotgun (WGS) entry which is preliminary data.</text>
</comment>
<dbReference type="GO" id="GO:0008270">
    <property type="term" value="F:zinc ion binding"/>
    <property type="evidence" value="ECO:0007669"/>
    <property type="project" value="InterPro"/>
</dbReference>
<dbReference type="Gene3D" id="3.10.200.10">
    <property type="entry name" value="Alpha carbonic anhydrase"/>
    <property type="match status" value="1"/>
</dbReference>
<keyword evidence="3" id="KW-0479">Metal-binding</keyword>
<accession>A0A814V8A1</accession>
<evidence type="ECO:0000256" key="2">
    <source>
        <dbReference type="ARBA" id="ARBA00012925"/>
    </source>
</evidence>
<dbReference type="Pfam" id="PF00194">
    <property type="entry name" value="Carb_anhydrase"/>
    <property type="match status" value="1"/>
</dbReference>
<dbReference type="AlphaFoldDB" id="A0A814V8A1"/>
<reference evidence="9" key="1">
    <citation type="submission" date="2021-02" db="EMBL/GenBank/DDBJ databases">
        <authorList>
            <person name="Nowell W R."/>
        </authorList>
    </citation>
    <scope>NUCLEOTIDE SEQUENCE</scope>
</reference>
<evidence type="ECO:0000313" key="10">
    <source>
        <dbReference type="EMBL" id="CAF3905689.1"/>
    </source>
</evidence>
<evidence type="ECO:0000256" key="1">
    <source>
        <dbReference type="ARBA" id="ARBA00010718"/>
    </source>
</evidence>
<evidence type="ECO:0000313" key="12">
    <source>
        <dbReference type="EMBL" id="CAF3961059.1"/>
    </source>
</evidence>
<dbReference type="Proteomes" id="UP000676336">
    <property type="component" value="Unassembled WGS sequence"/>
</dbReference>
<sequence length="317" mass="37327">MESGILIMNIIIMILVTDKVNGAWNYRRFGPDVWSKTYPQCAGNSQSPINIKTACTIQKNFNPFNFTPNYNEEFNFTLSNDGHTMVVTYNGPKLLLNGADLNGNYQFVNFHLHWGPNENVRSEHQVNGIKYTGESHFVYEDFETHQIAVLAFLMKSQPYLINKKYKKLYHDEYLTTNQWYKYFDASQNLVQENDSVTIELNLSLLMGNNLVDFWRYNGSLTVPPCTENVIWTVFKQPIYVFDYEFETFRDDLLFESYRGPQSLHDRQIYRSFQYENLSTIPDQNCCSNIKSKGSFLFKGNNLIYFHLFYINFIMFFI</sequence>
<dbReference type="EMBL" id="CAJOBJ010001985">
    <property type="protein sequence ID" value="CAF3905689.1"/>
    <property type="molecule type" value="Genomic_DNA"/>
</dbReference>
<evidence type="ECO:0000313" key="11">
    <source>
        <dbReference type="EMBL" id="CAF3936789.1"/>
    </source>
</evidence>
<dbReference type="GO" id="GO:0004089">
    <property type="term" value="F:carbonate dehydratase activity"/>
    <property type="evidence" value="ECO:0007669"/>
    <property type="project" value="UniProtKB-EC"/>
</dbReference>
<dbReference type="EC" id="4.2.1.1" evidence="2"/>
<dbReference type="CDD" id="cd00326">
    <property type="entry name" value="alpha_CA"/>
    <property type="match status" value="1"/>
</dbReference>
<feature type="signal peptide" evidence="7">
    <location>
        <begin position="1"/>
        <end position="22"/>
    </location>
</feature>
<evidence type="ECO:0000256" key="4">
    <source>
        <dbReference type="ARBA" id="ARBA00022833"/>
    </source>
</evidence>
<dbReference type="SUPFAM" id="SSF51069">
    <property type="entry name" value="Carbonic anhydrase"/>
    <property type="match status" value="1"/>
</dbReference>
<keyword evidence="5" id="KW-0456">Lyase</keyword>
<dbReference type="Proteomes" id="UP000681967">
    <property type="component" value="Unassembled WGS sequence"/>
</dbReference>
<dbReference type="EMBL" id="CAJOBH010003663">
    <property type="protein sequence ID" value="CAF3961059.1"/>
    <property type="molecule type" value="Genomic_DNA"/>
</dbReference>
<feature type="domain" description="Alpha-carbonic anhydrase" evidence="8">
    <location>
        <begin position="22"/>
        <end position="272"/>
    </location>
</feature>
<dbReference type="EMBL" id="CAJOBI010002621">
    <property type="protein sequence ID" value="CAF3936789.1"/>
    <property type="molecule type" value="Genomic_DNA"/>
</dbReference>
<dbReference type="SMART" id="SM01057">
    <property type="entry name" value="Carb_anhydrase"/>
    <property type="match status" value="1"/>
</dbReference>
<dbReference type="Proteomes" id="UP000681720">
    <property type="component" value="Unassembled WGS sequence"/>
</dbReference>
<name>A0A814V8A1_9BILA</name>
<comment type="similarity">
    <text evidence="1">Belongs to the alpha-carbonic anhydrase family.</text>
</comment>
<organism evidence="9 13">
    <name type="scientific">Rotaria magnacalcarata</name>
    <dbReference type="NCBI Taxonomy" id="392030"/>
    <lineage>
        <taxon>Eukaryota</taxon>
        <taxon>Metazoa</taxon>
        <taxon>Spiralia</taxon>
        <taxon>Gnathifera</taxon>
        <taxon>Rotifera</taxon>
        <taxon>Eurotatoria</taxon>
        <taxon>Bdelloidea</taxon>
        <taxon>Philodinida</taxon>
        <taxon>Philodinidae</taxon>
        <taxon>Rotaria</taxon>
    </lineage>
</organism>
<evidence type="ECO:0000313" key="13">
    <source>
        <dbReference type="Proteomes" id="UP000663855"/>
    </source>
</evidence>
<proteinExistence type="inferred from homology"/>
<dbReference type="PANTHER" id="PTHR18952:SF265">
    <property type="entry name" value="CARBONIC ANHYDRASE"/>
    <property type="match status" value="1"/>
</dbReference>
<dbReference type="InterPro" id="IPR001148">
    <property type="entry name" value="CA_dom"/>
</dbReference>
<evidence type="ECO:0000259" key="8">
    <source>
        <dbReference type="PROSITE" id="PS51144"/>
    </source>
</evidence>
<dbReference type="PROSITE" id="PS51144">
    <property type="entry name" value="ALPHA_CA_2"/>
    <property type="match status" value="1"/>
</dbReference>
<protein>
    <recommendedName>
        <fullName evidence="2">carbonic anhydrase</fullName>
        <ecNumber evidence="2">4.2.1.1</ecNumber>
    </recommendedName>
</protein>
<dbReference type="PANTHER" id="PTHR18952">
    <property type="entry name" value="CARBONIC ANHYDRASE"/>
    <property type="match status" value="1"/>
</dbReference>
<evidence type="ECO:0000256" key="5">
    <source>
        <dbReference type="ARBA" id="ARBA00023239"/>
    </source>
</evidence>
<evidence type="ECO:0000256" key="6">
    <source>
        <dbReference type="ARBA" id="ARBA00048348"/>
    </source>
</evidence>